<proteinExistence type="predicted"/>
<reference evidence="2" key="1">
    <citation type="submission" date="2021-11" db="EMBL/GenBank/DDBJ databases">
        <authorList>
            <person name="Herlambang A."/>
            <person name="Guo Y."/>
            <person name="Takashima Y."/>
            <person name="Nishizawa T."/>
        </authorList>
    </citation>
    <scope>NUCLEOTIDE SEQUENCE</scope>
    <source>
        <strain evidence="2">E1425</strain>
    </source>
</reference>
<feature type="compositionally biased region" description="Basic residues" evidence="1">
    <location>
        <begin position="1"/>
        <end position="11"/>
    </location>
</feature>
<keyword evidence="3" id="KW-1185">Reference proteome</keyword>
<dbReference type="EMBL" id="BQFW01000002">
    <property type="protein sequence ID" value="GJJ69392.1"/>
    <property type="molecule type" value="Genomic_DNA"/>
</dbReference>
<gene>
    <name evidence="2" type="ORF">EMPS_01738</name>
</gene>
<reference evidence="2" key="2">
    <citation type="journal article" date="2022" name="Microbiol. Resour. Announc.">
        <title>Whole-Genome Sequence of Entomortierella parvispora E1425, a Mucoromycotan Fungus Associated with Burkholderiaceae-Related Endosymbiotic Bacteria.</title>
        <authorList>
            <person name="Herlambang A."/>
            <person name="Guo Y."/>
            <person name="Takashima Y."/>
            <person name="Narisawa K."/>
            <person name="Ohta H."/>
            <person name="Nishizawa T."/>
        </authorList>
    </citation>
    <scope>NUCLEOTIDE SEQUENCE</scope>
    <source>
        <strain evidence="2">E1425</strain>
    </source>
</reference>
<feature type="region of interest" description="Disordered" evidence="1">
    <location>
        <begin position="205"/>
        <end position="276"/>
    </location>
</feature>
<feature type="compositionally biased region" description="Low complexity" evidence="1">
    <location>
        <begin position="236"/>
        <end position="265"/>
    </location>
</feature>
<dbReference type="AlphaFoldDB" id="A0A9P3H446"/>
<sequence length="394" mass="43956">MEERSKARRKSMFPVVPPGPAEKRREFLEYFSDPPNAVALLANGLKGISLAEIGHRDSAEEKAEGQAQEHEQREGSGKDVRFSMLRHRRYGENQAYILVAVQFLIRQFEELLTKPWESQMLFALSRGKFFESLAKKLEKEEPVLRRVSGPTLRSMFERVVQKYEDLQNFKRSEPGGIFATTILMDKVGLMYRLHQHFVNAGVQMASTEESADSEEKMEGPEPWITRGVNAHDPGPSSSSSSSTAMAKAATHTEATVTATSTSTTTPIANGELARDSTAPDDILEEALSQLSDYRKSIVQALSACIADSNTLSEEQNNRQSRLSVRVDAIEKAVEAGRQPAAQATEQQWAVIEEQSRQLMVLGQSVQFMSAQVQMQSEAINTMQASTMEILRRLQ</sequence>
<evidence type="ECO:0000313" key="2">
    <source>
        <dbReference type="EMBL" id="GJJ69392.1"/>
    </source>
</evidence>
<accession>A0A9P3H446</accession>
<protein>
    <submittedName>
        <fullName evidence="2">Uncharacterized protein</fullName>
    </submittedName>
</protein>
<dbReference type="Proteomes" id="UP000827284">
    <property type="component" value="Unassembled WGS sequence"/>
</dbReference>
<feature type="region of interest" description="Disordered" evidence="1">
    <location>
        <begin position="57"/>
        <end position="78"/>
    </location>
</feature>
<evidence type="ECO:0000313" key="3">
    <source>
        <dbReference type="Proteomes" id="UP000827284"/>
    </source>
</evidence>
<organism evidence="2 3">
    <name type="scientific">Entomortierella parvispora</name>
    <dbReference type="NCBI Taxonomy" id="205924"/>
    <lineage>
        <taxon>Eukaryota</taxon>
        <taxon>Fungi</taxon>
        <taxon>Fungi incertae sedis</taxon>
        <taxon>Mucoromycota</taxon>
        <taxon>Mortierellomycotina</taxon>
        <taxon>Mortierellomycetes</taxon>
        <taxon>Mortierellales</taxon>
        <taxon>Mortierellaceae</taxon>
        <taxon>Entomortierella</taxon>
    </lineage>
</organism>
<dbReference type="OrthoDB" id="2435072at2759"/>
<name>A0A9P3H446_9FUNG</name>
<feature type="region of interest" description="Disordered" evidence="1">
    <location>
        <begin position="1"/>
        <end position="20"/>
    </location>
</feature>
<comment type="caution">
    <text evidence="2">The sequence shown here is derived from an EMBL/GenBank/DDBJ whole genome shotgun (WGS) entry which is preliminary data.</text>
</comment>
<evidence type="ECO:0000256" key="1">
    <source>
        <dbReference type="SAM" id="MobiDB-lite"/>
    </source>
</evidence>